<dbReference type="AlphaFoldDB" id="A0A4R9K4Q1"/>
<keyword evidence="1" id="KW-0812">Transmembrane</keyword>
<keyword evidence="1" id="KW-1133">Transmembrane helix</keyword>
<dbReference type="EMBL" id="RQGF01000028">
    <property type="protein sequence ID" value="TGL61106.1"/>
    <property type="molecule type" value="Genomic_DNA"/>
</dbReference>
<accession>A0A4R9K4Q1</accession>
<feature type="transmembrane region" description="Helical" evidence="1">
    <location>
        <begin position="12"/>
        <end position="32"/>
    </location>
</feature>
<comment type="caution">
    <text evidence="2">The sequence shown here is derived from an EMBL/GenBank/DDBJ whole genome shotgun (WGS) entry which is preliminary data.</text>
</comment>
<evidence type="ECO:0000313" key="3">
    <source>
        <dbReference type="Proteomes" id="UP000297762"/>
    </source>
</evidence>
<name>A0A4R9K4Q1_9LEPT</name>
<dbReference type="OrthoDB" id="325638at2"/>
<gene>
    <name evidence="2" type="ORF">EHQ64_12630</name>
</gene>
<keyword evidence="1" id="KW-0472">Membrane</keyword>
<evidence type="ECO:0000313" key="2">
    <source>
        <dbReference type="EMBL" id="TGL61106.1"/>
    </source>
</evidence>
<keyword evidence="3" id="KW-1185">Reference proteome</keyword>
<reference evidence="2" key="1">
    <citation type="journal article" date="2019" name="PLoS Negl. Trop. Dis.">
        <title>Revisiting the worldwide diversity of Leptospira species in the environment.</title>
        <authorList>
            <person name="Vincent A.T."/>
            <person name="Schiettekatte O."/>
            <person name="Bourhy P."/>
            <person name="Veyrier F.J."/>
            <person name="Picardeau M."/>
        </authorList>
    </citation>
    <scope>NUCLEOTIDE SEQUENCE [LARGE SCALE GENOMIC DNA]</scope>
    <source>
        <strain evidence="2">201702455</strain>
    </source>
</reference>
<dbReference type="Proteomes" id="UP000297762">
    <property type="component" value="Unassembled WGS sequence"/>
</dbReference>
<evidence type="ECO:0000256" key="1">
    <source>
        <dbReference type="SAM" id="Phobius"/>
    </source>
</evidence>
<sequence>MTKYLQSKSFLTLSIVILSAILGTSICFFFFYDPEIQVFVDRFEFKNLSRNDAERLGILGLPSGVSDYFIKRCAFRGSWLVYSKYKIQDPNYREKILERFKQHPGLNKRSGSYPQDWPQNFDKGNCKPDWWDPCPSGLWAEIAKEDPIPVSKNGFYLCESDKELRWFVFHFRNTY</sequence>
<proteinExistence type="predicted"/>
<protein>
    <submittedName>
        <fullName evidence="2">Uncharacterized protein</fullName>
    </submittedName>
</protein>
<organism evidence="2 3">
    <name type="scientific">Leptospira sarikeiensis</name>
    <dbReference type="NCBI Taxonomy" id="2484943"/>
    <lineage>
        <taxon>Bacteria</taxon>
        <taxon>Pseudomonadati</taxon>
        <taxon>Spirochaetota</taxon>
        <taxon>Spirochaetia</taxon>
        <taxon>Leptospirales</taxon>
        <taxon>Leptospiraceae</taxon>
        <taxon>Leptospira</taxon>
    </lineage>
</organism>